<feature type="transmembrane region" description="Helical" evidence="6">
    <location>
        <begin position="98"/>
        <end position="117"/>
    </location>
</feature>
<evidence type="ECO:0000256" key="2">
    <source>
        <dbReference type="ARBA" id="ARBA00022475"/>
    </source>
</evidence>
<evidence type="ECO:0000256" key="6">
    <source>
        <dbReference type="SAM" id="Phobius"/>
    </source>
</evidence>
<organism evidence="7 8">
    <name type="scientific">Propioniciclava soli</name>
    <dbReference type="NCBI Taxonomy" id="2775081"/>
    <lineage>
        <taxon>Bacteria</taxon>
        <taxon>Bacillati</taxon>
        <taxon>Actinomycetota</taxon>
        <taxon>Actinomycetes</taxon>
        <taxon>Propionibacteriales</taxon>
        <taxon>Propionibacteriaceae</taxon>
        <taxon>Propioniciclava</taxon>
    </lineage>
</organism>
<reference evidence="7 8" key="1">
    <citation type="journal article" date="2023" name="Environ Microbiome">
        <title>A coral-associated actinobacterium mitigates coral bleaching under heat stress.</title>
        <authorList>
            <person name="Li J."/>
            <person name="Zou Y."/>
            <person name="Li Q."/>
            <person name="Zhang J."/>
            <person name="Bourne D.G."/>
            <person name="Lyu Y."/>
            <person name="Liu C."/>
            <person name="Zhang S."/>
        </authorList>
    </citation>
    <scope>NUCLEOTIDE SEQUENCE [LARGE SCALE GENOMIC DNA]</scope>
    <source>
        <strain evidence="7 8">SCSIO 13291</strain>
    </source>
</reference>
<keyword evidence="5 6" id="KW-0472">Membrane</keyword>
<dbReference type="PANTHER" id="PTHR30213:SF1">
    <property type="entry name" value="INNER MEMBRANE PROTEIN YHJD"/>
    <property type="match status" value="1"/>
</dbReference>
<evidence type="ECO:0000313" key="8">
    <source>
        <dbReference type="Proteomes" id="UP001434337"/>
    </source>
</evidence>
<comment type="subcellular location">
    <subcellularLocation>
        <location evidence="1">Cell membrane</location>
        <topology evidence="1">Multi-pass membrane protein</topology>
    </subcellularLocation>
</comment>
<feature type="transmembrane region" description="Helical" evidence="6">
    <location>
        <begin position="28"/>
        <end position="58"/>
    </location>
</feature>
<proteinExistence type="predicted"/>
<feature type="transmembrane region" description="Helical" evidence="6">
    <location>
        <begin position="149"/>
        <end position="170"/>
    </location>
</feature>
<sequence>MGWVQRLLARPVVAHWVRAIDRYLLRMGFALAAGLTFYLALAIVPVLMVTFGTFGFVVTTWFPFLVDDARAAIAATFAAQPALGDTVTGVIEDAFDTWQTVILVGLPASLVFGTWWITRTRMAVRVMLRRDYALPRGAGLRLRRLAHNIGLLFAVEALLVALVVLTAVATGARDLVRGWLQLGATPAADWLLSLVPLAGTLLIAFLLFVLIFLGFPSPRLPWRDVLSAGALGGVALTALQFLTGWLLSVFGNNPAAGVFGSVIVLMLYVNVIGIILLVVAAWVGTIDRPDATSRSVELAEELLRSAPQAWAMQAIAARIGAPSPAAATPAPRVGTAGEAAAGVAVGVLGWGALTGAAAVVASGVHAVRSARERPRRSGRRR</sequence>
<evidence type="ECO:0000256" key="1">
    <source>
        <dbReference type="ARBA" id="ARBA00004651"/>
    </source>
</evidence>
<dbReference type="PANTHER" id="PTHR30213">
    <property type="entry name" value="INNER MEMBRANE PROTEIN YHJD"/>
    <property type="match status" value="1"/>
</dbReference>
<dbReference type="RefSeq" id="WP_342373475.1">
    <property type="nucleotide sequence ID" value="NZ_CP115965.1"/>
</dbReference>
<gene>
    <name evidence="7" type="ORF">PCC79_07875</name>
</gene>
<keyword evidence="2" id="KW-1003">Cell membrane</keyword>
<dbReference type="InterPro" id="IPR017039">
    <property type="entry name" value="Virul_fac_BrkB"/>
</dbReference>
<dbReference type="EMBL" id="CP115965">
    <property type="protein sequence ID" value="WZX00087.1"/>
    <property type="molecule type" value="Genomic_DNA"/>
</dbReference>
<dbReference type="Proteomes" id="UP001434337">
    <property type="component" value="Chromosome"/>
</dbReference>
<dbReference type="Pfam" id="PF03631">
    <property type="entry name" value="Virul_fac_BrkB"/>
    <property type="match status" value="1"/>
</dbReference>
<keyword evidence="4 6" id="KW-1133">Transmembrane helix</keyword>
<evidence type="ECO:0000256" key="4">
    <source>
        <dbReference type="ARBA" id="ARBA00022989"/>
    </source>
</evidence>
<accession>A0ABZ3CCP2</accession>
<evidence type="ECO:0000313" key="7">
    <source>
        <dbReference type="EMBL" id="WZX00087.1"/>
    </source>
</evidence>
<name>A0ABZ3CCP2_9ACTN</name>
<protein>
    <submittedName>
        <fullName evidence="7">YihY/virulence factor BrkB family protein</fullName>
    </submittedName>
</protein>
<evidence type="ECO:0000256" key="3">
    <source>
        <dbReference type="ARBA" id="ARBA00022692"/>
    </source>
</evidence>
<feature type="transmembrane region" description="Helical" evidence="6">
    <location>
        <begin position="259"/>
        <end position="284"/>
    </location>
</feature>
<keyword evidence="8" id="KW-1185">Reference proteome</keyword>
<keyword evidence="3 6" id="KW-0812">Transmembrane</keyword>
<feature type="transmembrane region" description="Helical" evidence="6">
    <location>
        <begin position="225"/>
        <end position="247"/>
    </location>
</feature>
<evidence type="ECO:0000256" key="5">
    <source>
        <dbReference type="ARBA" id="ARBA00023136"/>
    </source>
</evidence>
<feature type="transmembrane region" description="Helical" evidence="6">
    <location>
        <begin position="190"/>
        <end position="213"/>
    </location>
</feature>